<sequence>MARYTLRQLEIFVSVAEHGTMTAAADTLLISQSAVAGAINALEHAFGAQLTIRRKAHGVALTAAGRYVLDRAKGLLHAATDLELHAADAGAELRGSLTLGCYGTLAPTVLAALIDNYSKRHPYVDLDFFVGPQSDVQEGLKSGTLDLAIAYDLSLPNGLRGHRLFDTSPAIVLAADHPLAIYPTLRLEDVADEPMILLDVYPSRENTMMMFSSAGLDPNIRFRTLDYEVTRSLVGRGMGYAILVQQPASNQSYEGRPLAVRPINPAVRSVPVSLIWPAAIKQSQSVEAMITLARQLYTPPVNAGSDHGDI</sequence>
<evidence type="ECO:0000256" key="1">
    <source>
        <dbReference type="ARBA" id="ARBA00009437"/>
    </source>
</evidence>
<protein>
    <submittedName>
        <fullName evidence="6">LysR substrate-binding domain-containing protein</fullName>
    </submittedName>
</protein>
<dbReference type="GO" id="GO:0003700">
    <property type="term" value="F:DNA-binding transcription factor activity"/>
    <property type="evidence" value="ECO:0007669"/>
    <property type="project" value="InterPro"/>
</dbReference>
<dbReference type="Gene3D" id="3.40.190.10">
    <property type="entry name" value="Periplasmic binding protein-like II"/>
    <property type="match status" value="2"/>
</dbReference>
<accession>A0AB39YUH6</accession>
<dbReference type="PANTHER" id="PTHR30346">
    <property type="entry name" value="TRANSCRIPTIONAL DUAL REGULATOR HCAR-RELATED"/>
    <property type="match status" value="1"/>
</dbReference>
<evidence type="ECO:0000259" key="5">
    <source>
        <dbReference type="PROSITE" id="PS50931"/>
    </source>
</evidence>
<dbReference type="EMBL" id="CP165735">
    <property type="protein sequence ID" value="XDV73424.1"/>
    <property type="molecule type" value="Genomic_DNA"/>
</dbReference>
<dbReference type="InterPro" id="IPR036388">
    <property type="entry name" value="WH-like_DNA-bd_sf"/>
</dbReference>
<dbReference type="RefSeq" id="WP_369746499.1">
    <property type="nucleotide sequence ID" value="NZ_CP165735.1"/>
</dbReference>
<dbReference type="PROSITE" id="PS50931">
    <property type="entry name" value="HTH_LYSR"/>
    <property type="match status" value="1"/>
</dbReference>
<feature type="domain" description="HTH lysR-type" evidence="5">
    <location>
        <begin position="4"/>
        <end position="62"/>
    </location>
</feature>
<organism evidence="6">
    <name type="scientific">Paenarthrobacter sp. AMU7</name>
    <dbReference type="NCBI Taxonomy" id="3162492"/>
    <lineage>
        <taxon>Bacteria</taxon>
        <taxon>Bacillati</taxon>
        <taxon>Actinomycetota</taxon>
        <taxon>Actinomycetes</taxon>
        <taxon>Micrococcales</taxon>
        <taxon>Micrococcaceae</taxon>
        <taxon>Paenarthrobacter</taxon>
    </lineage>
</organism>
<dbReference type="InterPro" id="IPR000847">
    <property type="entry name" value="LysR_HTH_N"/>
</dbReference>
<keyword evidence="2" id="KW-0805">Transcription regulation</keyword>
<reference evidence="6" key="1">
    <citation type="submission" date="2024-07" db="EMBL/GenBank/DDBJ databases">
        <authorList>
            <person name="Li J."/>
            <person name="Wei H."/>
            <person name="Ma J."/>
        </authorList>
    </citation>
    <scope>NUCLEOTIDE SEQUENCE</scope>
    <source>
        <strain evidence="6">AMU7</strain>
    </source>
</reference>
<evidence type="ECO:0000256" key="4">
    <source>
        <dbReference type="ARBA" id="ARBA00023163"/>
    </source>
</evidence>
<dbReference type="SUPFAM" id="SSF53850">
    <property type="entry name" value="Periplasmic binding protein-like II"/>
    <property type="match status" value="1"/>
</dbReference>
<dbReference type="GO" id="GO:0003677">
    <property type="term" value="F:DNA binding"/>
    <property type="evidence" value="ECO:0007669"/>
    <property type="project" value="UniProtKB-KW"/>
</dbReference>
<gene>
    <name evidence="6" type="ORF">ABQM86_09810</name>
</gene>
<evidence type="ECO:0000313" key="6">
    <source>
        <dbReference type="EMBL" id="XDV73424.1"/>
    </source>
</evidence>
<comment type="similarity">
    <text evidence="1">Belongs to the LysR transcriptional regulatory family.</text>
</comment>
<dbReference type="InterPro" id="IPR005119">
    <property type="entry name" value="LysR_subst-bd"/>
</dbReference>
<dbReference type="Pfam" id="PF00126">
    <property type="entry name" value="HTH_1"/>
    <property type="match status" value="1"/>
</dbReference>
<dbReference type="AlphaFoldDB" id="A0AB39YUH6"/>
<dbReference type="InterPro" id="IPR036390">
    <property type="entry name" value="WH_DNA-bd_sf"/>
</dbReference>
<dbReference type="Gene3D" id="1.10.10.10">
    <property type="entry name" value="Winged helix-like DNA-binding domain superfamily/Winged helix DNA-binding domain"/>
    <property type="match status" value="1"/>
</dbReference>
<dbReference type="SUPFAM" id="SSF46785">
    <property type="entry name" value="Winged helix' DNA-binding domain"/>
    <property type="match status" value="1"/>
</dbReference>
<evidence type="ECO:0000256" key="3">
    <source>
        <dbReference type="ARBA" id="ARBA00023125"/>
    </source>
</evidence>
<dbReference type="GO" id="GO:0032993">
    <property type="term" value="C:protein-DNA complex"/>
    <property type="evidence" value="ECO:0007669"/>
    <property type="project" value="TreeGrafter"/>
</dbReference>
<dbReference type="Pfam" id="PF03466">
    <property type="entry name" value="LysR_substrate"/>
    <property type="match status" value="1"/>
</dbReference>
<evidence type="ECO:0000256" key="2">
    <source>
        <dbReference type="ARBA" id="ARBA00023015"/>
    </source>
</evidence>
<keyword evidence="3" id="KW-0238">DNA-binding</keyword>
<proteinExistence type="inferred from homology"/>
<keyword evidence="4" id="KW-0804">Transcription</keyword>
<dbReference type="PANTHER" id="PTHR30346:SF0">
    <property type="entry name" value="HCA OPERON TRANSCRIPTIONAL ACTIVATOR HCAR"/>
    <property type="match status" value="1"/>
</dbReference>
<name>A0AB39YUH6_9MICC</name>